<accession>T1J7V8</accession>
<organism evidence="2 3">
    <name type="scientific">Strigamia maritima</name>
    <name type="common">European centipede</name>
    <name type="synonym">Geophilus maritimus</name>
    <dbReference type="NCBI Taxonomy" id="126957"/>
    <lineage>
        <taxon>Eukaryota</taxon>
        <taxon>Metazoa</taxon>
        <taxon>Ecdysozoa</taxon>
        <taxon>Arthropoda</taxon>
        <taxon>Myriapoda</taxon>
        <taxon>Chilopoda</taxon>
        <taxon>Pleurostigmophora</taxon>
        <taxon>Geophilomorpha</taxon>
        <taxon>Linotaeniidae</taxon>
        <taxon>Strigamia</taxon>
    </lineage>
</organism>
<name>T1J7V8_STRMM</name>
<dbReference type="AlphaFoldDB" id="T1J7V8"/>
<evidence type="ECO:0000313" key="2">
    <source>
        <dbReference type="EnsemblMetazoa" id="SMAR009767-PA"/>
    </source>
</evidence>
<evidence type="ECO:0000313" key="3">
    <source>
        <dbReference type="Proteomes" id="UP000014500"/>
    </source>
</evidence>
<dbReference type="InterPro" id="IPR040676">
    <property type="entry name" value="DUF5641"/>
</dbReference>
<dbReference type="EMBL" id="JH431944">
    <property type="status" value="NOT_ANNOTATED_CDS"/>
    <property type="molecule type" value="Genomic_DNA"/>
</dbReference>
<reference evidence="2" key="2">
    <citation type="submission" date="2015-02" db="UniProtKB">
        <authorList>
            <consortium name="EnsemblMetazoa"/>
        </authorList>
    </citation>
    <scope>IDENTIFICATION</scope>
</reference>
<reference evidence="3" key="1">
    <citation type="submission" date="2011-05" db="EMBL/GenBank/DDBJ databases">
        <authorList>
            <person name="Richards S.R."/>
            <person name="Qu J."/>
            <person name="Jiang H."/>
            <person name="Jhangiani S.N."/>
            <person name="Agravi P."/>
            <person name="Goodspeed R."/>
            <person name="Gross S."/>
            <person name="Mandapat C."/>
            <person name="Jackson L."/>
            <person name="Mathew T."/>
            <person name="Pu L."/>
            <person name="Thornton R."/>
            <person name="Saada N."/>
            <person name="Wilczek-Boney K.B."/>
            <person name="Lee S."/>
            <person name="Kovar C."/>
            <person name="Wu Y."/>
            <person name="Scherer S.E."/>
            <person name="Worley K.C."/>
            <person name="Muzny D.M."/>
            <person name="Gibbs R."/>
        </authorList>
    </citation>
    <scope>NUCLEOTIDE SEQUENCE</scope>
    <source>
        <strain evidence="3">Brora</strain>
    </source>
</reference>
<keyword evidence="3" id="KW-1185">Reference proteome</keyword>
<dbReference type="Proteomes" id="UP000014500">
    <property type="component" value="Unassembled WGS sequence"/>
</dbReference>
<sequence length="70" mass="7929">MEVTAAIDQPSVASLVPRIPKQGQPRMTWKLARVTNTFLGRDNLIRSCELTLPNGKQLRRPIQRLCLMEA</sequence>
<feature type="domain" description="DUF5641" evidence="1">
    <location>
        <begin position="19"/>
        <end position="68"/>
    </location>
</feature>
<protein>
    <recommendedName>
        <fullName evidence="1">DUF5641 domain-containing protein</fullName>
    </recommendedName>
</protein>
<dbReference type="EnsemblMetazoa" id="SMAR009767-RA">
    <property type="protein sequence ID" value="SMAR009767-PA"/>
    <property type="gene ID" value="SMAR009767"/>
</dbReference>
<dbReference type="PhylomeDB" id="T1J7V8"/>
<dbReference type="Pfam" id="PF18701">
    <property type="entry name" value="DUF5641"/>
    <property type="match status" value="1"/>
</dbReference>
<dbReference type="HOGENOM" id="CLU_2765230_0_0_1"/>
<evidence type="ECO:0000259" key="1">
    <source>
        <dbReference type="Pfam" id="PF18701"/>
    </source>
</evidence>
<proteinExistence type="predicted"/>